<accession>A0A5C3QF11</accession>
<feature type="signal peptide" evidence="1">
    <location>
        <begin position="1"/>
        <end position="17"/>
    </location>
</feature>
<reference evidence="2 3" key="1">
    <citation type="journal article" date="2019" name="Nat. Ecol. Evol.">
        <title>Megaphylogeny resolves global patterns of mushroom evolution.</title>
        <authorList>
            <person name="Varga T."/>
            <person name="Krizsan K."/>
            <person name="Foldi C."/>
            <person name="Dima B."/>
            <person name="Sanchez-Garcia M."/>
            <person name="Sanchez-Ramirez S."/>
            <person name="Szollosi G.J."/>
            <person name="Szarkandi J.G."/>
            <person name="Papp V."/>
            <person name="Albert L."/>
            <person name="Andreopoulos W."/>
            <person name="Angelini C."/>
            <person name="Antonin V."/>
            <person name="Barry K.W."/>
            <person name="Bougher N.L."/>
            <person name="Buchanan P."/>
            <person name="Buyck B."/>
            <person name="Bense V."/>
            <person name="Catcheside P."/>
            <person name="Chovatia M."/>
            <person name="Cooper J."/>
            <person name="Damon W."/>
            <person name="Desjardin D."/>
            <person name="Finy P."/>
            <person name="Geml J."/>
            <person name="Haridas S."/>
            <person name="Hughes K."/>
            <person name="Justo A."/>
            <person name="Karasinski D."/>
            <person name="Kautmanova I."/>
            <person name="Kiss B."/>
            <person name="Kocsube S."/>
            <person name="Kotiranta H."/>
            <person name="LaButti K.M."/>
            <person name="Lechner B.E."/>
            <person name="Liimatainen K."/>
            <person name="Lipzen A."/>
            <person name="Lukacs Z."/>
            <person name="Mihaltcheva S."/>
            <person name="Morgado L.N."/>
            <person name="Niskanen T."/>
            <person name="Noordeloos M.E."/>
            <person name="Ohm R.A."/>
            <person name="Ortiz-Santana B."/>
            <person name="Ovrebo C."/>
            <person name="Racz N."/>
            <person name="Riley R."/>
            <person name="Savchenko A."/>
            <person name="Shiryaev A."/>
            <person name="Soop K."/>
            <person name="Spirin V."/>
            <person name="Szebenyi C."/>
            <person name="Tomsovsky M."/>
            <person name="Tulloss R.E."/>
            <person name="Uehling J."/>
            <person name="Grigoriev I.V."/>
            <person name="Vagvolgyi C."/>
            <person name="Papp T."/>
            <person name="Martin F.M."/>
            <person name="Miettinen O."/>
            <person name="Hibbett D.S."/>
            <person name="Nagy L.G."/>
        </authorList>
    </citation>
    <scope>NUCLEOTIDE SEQUENCE [LARGE SCALE GENOMIC DNA]</scope>
    <source>
        <strain evidence="2 3">CBS 309.79</strain>
    </source>
</reference>
<dbReference type="AlphaFoldDB" id="A0A5C3QF11"/>
<protein>
    <submittedName>
        <fullName evidence="2">Uncharacterized protein</fullName>
    </submittedName>
</protein>
<gene>
    <name evidence="2" type="ORF">BDV98DRAFT_193027</name>
</gene>
<evidence type="ECO:0000313" key="2">
    <source>
        <dbReference type="EMBL" id="TFK98728.1"/>
    </source>
</evidence>
<evidence type="ECO:0000256" key="1">
    <source>
        <dbReference type="SAM" id="SignalP"/>
    </source>
</evidence>
<keyword evidence="3" id="KW-1185">Reference proteome</keyword>
<evidence type="ECO:0000313" key="3">
    <source>
        <dbReference type="Proteomes" id="UP000305067"/>
    </source>
</evidence>
<name>A0A5C3QF11_9AGAR</name>
<keyword evidence="1" id="KW-0732">Signal</keyword>
<organism evidence="2 3">
    <name type="scientific">Pterulicium gracile</name>
    <dbReference type="NCBI Taxonomy" id="1884261"/>
    <lineage>
        <taxon>Eukaryota</taxon>
        <taxon>Fungi</taxon>
        <taxon>Dikarya</taxon>
        <taxon>Basidiomycota</taxon>
        <taxon>Agaricomycotina</taxon>
        <taxon>Agaricomycetes</taxon>
        <taxon>Agaricomycetidae</taxon>
        <taxon>Agaricales</taxon>
        <taxon>Pleurotineae</taxon>
        <taxon>Pterulaceae</taxon>
        <taxon>Pterulicium</taxon>
    </lineage>
</organism>
<dbReference type="OrthoDB" id="2769307at2759"/>
<sequence>MKFTLPTILALAGLAAATPLEIRTLTTSHGTILAPSPSSLVSPSTTFPFNYSQSNWCHDGYSQVQVFLTDYAVTAANVNAGTGVVAPVVHAFGTFTAANFGLPPLSSALPSSLTLPDLAPKGVTTGATLYVTVVERAANCPPGGVPAQFGFTSVPVAYA</sequence>
<feature type="chain" id="PRO_5022811580" evidence="1">
    <location>
        <begin position="18"/>
        <end position="159"/>
    </location>
</feature>
<dbReference type="Proteomes" id="UP000305067">
    <property type="component" value="Unassembled WGS sequence"/>
</dbReference>
<dbReference type="EMBL" id="ML178837">
    <property type="protein sequence ID" value="TFK98728.1"/>
    <property type="molecule type" value="Genomic_DNA"/>
</dbReference>
<proteinExistence type="predicted"/>